<feature type="compositionally biased region" description="Gly residues" evidence="1">
    <location>
        <begin position="355"/>
        <end position="371"/>
    </location>
</feature>
<feature type="signal peptide" evidence="3">
    <location>
        <begin position="1"/>
        <end position="27"/>
    </location>
</feature>
<evidence type="ECO:0000313" key="5">
    <source>
        <dbReference type="Proteomes" id="UP000718564"/>
    </source>
</evidence>
<keyword evidence="3" id="KW-0732">Signal</keyword>
<sequence>MKSKVKTIVVTLSSLATVVNTSQSASAQLKVGNYGIQQGLEHNYLQYQISGRPLNQMRGIPACSVGFGAACNKAGAVFQKLVESNGGPTQEQLLIQAAGGEENYQNFAKFYGNDPNLTQIPYASFWRNDDPNIVDGYRYLVGQTVNQTPQEGLGQVTNNFYWAPQGSGNSLDARNGLLDLKYSYGRLLLEEVAKIPDAQQQIQSLGLAPELTKFYSEKLSSSMRVLNSGNEESLKEAILKDLSIPYSPDGAEIGRPNLGIPPTNSFTEETLAGDVVPWETAIALDPEGVNVELPPSLAEVALFPQTGESSFPTGWLAGLPVLFLLLLAFGGGGDSSSGRGSSAVASTPPISAPPSGGGSIPPSGGGGGSGGYNQIIEVPSKPPVTTPPGQEVKKVPEPATITPLVLLIIVLYVLNHKQWRIQTRG</sequence>
<keyword evidence="2" id="KW-1133">Transmembrane helix</keyword>
<evidence type="ECO:0000313" key="4">
    <source>
        <dbReference type="EMBL" id="NMG19580.1"/>
    </source>
</evidence>
<evidence type="ECO:0000256" key="3">
    <source>
        <dbReference type="SAM" id="SignalP"/>
    </source>
</evidence>
<dbReference type="Proteomes" id="UP000718564">
    <property type="component" value="Unassembled WGS sequence"/>
</dbReference>
<keyword evidence="5" id="KW-1185">Reference proteome</keyword>
<proteinExistence type="predicted"/>
<reference evidence="4 5" key="1">
    <citation type="submission" date="2018-06" db="EMBL/GenBank/DDBJ databases">
        <title>Comparative genomics of Brasilonema spp. strains.</title>
        <authorList>
            <person name="Alvarenga D.O."/>
            <person name="Fiore M.F."/>
            <person name="Varani A.M."/>
        </authorList>
    </citation>
    <scope>NUCLEOTIDE SEQUENCE [LARGE SCALE GENOMIC DNA]</scope>
    <source>
        <strain evidence="4 5">SPC951</strain>
    </source>
</reference>
<feature type="transmembrane region" description="Helical" evidence="2">
    <location>
        <begin position="398"/>
        <end position="414"/>
    </location>
</feature>
<feature type="chain" id="PRO_5046403755" evidence="3">
    <location>
        <begin position="28"/>
        <end position="425"/>
    </location>
</feature>
<feature type="compositionally biased region" description="Low complexity" evidence="1">
    <location>
        <begin position="337"/>
        <end position="349"/>
    </location>
</feature>
<keyword evidence="2" id="KW-0472">Membrane</keyword>
<protein>
    <submittedName>
        <fullName evidence="4">Uncharacterized protein</fullName>
    </submittedName>
</protein>
<evidence type="ECO:0000256" key="1">
    <source>
        <dbReference type="SAM" id="MobiDB-lite"/>
    </source>
</evidence>
<comment type="caution">
    <text evidence="4">The sequence shown here is derived from an EMBL/GenBank/DDBJ whole genome shotgun (WGS) entry which is preliminary data.</text>
</comment>
<accession>A0ABX1P7L3</accession>
<organism evidence="4 5">
    <name type="scientific">Brasilonema bromeliae SPC951</name>
    <dbReference type="NCBI Taxonomy" id="385972"/>
    <lineage>
        <taxon>Bacteria</taxon>
        <taxon>Bacillati</taxon>
        <taxon>Cyanobacteriota</taxon>
        <taxon>Cyanophyceae</taxon>
        <taxon>Nostocales</taxon>
        <taxon>Scytonemataceae</taxon>
        <taxon>Brasilonema</taxon>
        <taxon>Bromeliae group (in: Brasilonema)</taxon>
    </lineage>
</organism>
<gene>
    <name evidence="4" type="ORF">DP116_08940</name>
</gene>
<name>A0ABX1P7L3_9CYAN</name>
<evidence type="ECO:0000256" key="2">
    <source>
        <dbReference type="SAM" id="Phobius"/>
    </source>
</evidence>
<dbReference type="RefSeq" id="WP_169154851.1">
    <property type="nucleotide sequence ID" value="NZ_CAWPJE010000009.1"/>
</dbReference>
<feature type="region of interest" description="Disordered" evidence="1">
    <location>
        <begin position="337"/>
        <end position="394"/>
    </location>
</feature>
<keyword evidence="2" id="KW-0812">Transmembrane</keyword>
<dbReference type="EMBL" id="QMEB01000050">
    <property type="protein sequence ID" value="NMG19580.1"/>
    <property type="molecule type" value="Genomic_DNA"/>
</dbReference>